<dbReference type="InterPro" id="IPR015057">
    <property type="entry name" value="Rv2632c-like"/>
</dbReference>
<proteinExistence type="predicted"/>
<dbReference type="Pfam" id="PF08962">
    <property type="entry name" value="Rv2632c-like"/>
    <property type="match status" value="1"/>
</dbReference>
<evidence type="ECO:0000313" key="2">
    <source>
        <dbReference type="Proteomes" id="UP000093695"/>
    </source>
</evidence>
<organism evidence="1 2">
    <name type="scientific">Amycolatopsis orientalis</name>
    <name type="common">Nocardia orientalis</name>
    <dbReference type="NCBI Taxonomy" id="31958"/>
    <lineage>
        <taxon>Bacteria</taxon>
        <taxon>Bacillati</taxon>
        <taxon>Actinomycetota</taxon>
        <taxon>Actinomycetes</taxon>
        <taxon>Pseudonocardiales</taxon>
        <taxon>Pseudonocardiaceae</taxon>
        <taxon>Amycolatopsis</taxon>
    </lineage>
</organism>
<dbReference type="Gene3D" id="3.30.160.240">
    <property type="entry name" value="Rv1738"/>
    <property type="match status" value="1"/>
</dbReference>
<dbReference type="RefSeq" id="WP_044856764.1">
    <property type="nucleotide sequence ID" value="NZ_CP016174.1"/>
</dbReference>
<dbReference type="Proteomes" id="UP000093695">
    <property type="component" value="Chromosome"/>
</dbReference>
<gene>
    <name evidence="1" type="ORF">SD37_22250</name>
</gene>
<dbReference type="AlphaFoldDB" id="A0A193CC52"/>
<accession>A0A193CC52</accession>
<dbReference type="InterPro" id="IPR038070">
    <property type="entry name" value="Rv2632c-like_sf"/>
</dbReference>
<name>A0A193CC52_AMYOR</name>
<sequence>MTGTEPTMTDNTGKWTIDVSLQHGPYRVRAEALLRHRDGGEFVGVGLAHAGLRDSSVSQVGAYLAVARALSDLTAELLETVASDVDAEVSRAVEITEVDGILAAQSAN</sequence>
<dbReference type="KEGG" id="aori:SD37_22250"/>
<evidence type="ECO:0000313" key="1">
    <source>
        <dbReference type="EMBL" id="ANN21943.1"/>
    </source>
</evidence>
<protein>
    <recommendedName>
        <fullName evidence="3">DUF1876 domain-containing protein</fullName>
    </recommendedName>
</protein>
<keyword evidence="2" id="KW-1185">Reference proteome</keyword>
<reference evidence="1 2" key="1">
    <citation type="journal article" date="2015" name="Genome Announc.">
        <title>Draft Genome Sequence of Norvancomycin-Producing Strain Amycolatopsis orientalis CPCC200066.</title>
        <authorList>
            <person name="Lei X."/>
            <person name="Yuan F."/>
            <person name="Shi Y."/>
            <person name="Li X."/>
            <person name="Wang L."/>
            <person name="Hong B."/>
        </authorList>
    </citation>
    <scope>NUCLEOTIDE SEQUENCE [LARGE SCALE GENOMIC DNA]</scope>
    <source>
        <strain evidence="1 2">B-37</strain>
    </source>
</reference>
<dbReference type="SUPFAM" id="SSF143212">
    <property type="entry name" value="Rv2632c-like"/>
    <property type="match status" value="1"/>
</dbReference>
<dbReference type="EMBL" id="CP016174">
    <property type="protein sequence ID" value="ANN21943.1"/>
    <property type="molecule type" value="Genomic_DNA"/>
</dbReference>
<evidence type="ECO:0008006" key="3">
    <source>
        <dbReference type="Google" id="ProtNLM"/>
    </source>
</evidence>